<reference evidence="2 3" key="1">
    <citation type="submission" date="2021-01" db="EMBL/GenBank/DDBJ databases">
        <authorList>
            <person name="Ruan W."/>
            <person name="Khan S.A."/>
            <person name="Jeon C.O."/>
        </authorList>
    </citation>
    <scope>NUCLEOTIDE SEQUENCE [LARGE SCALE GENOMIC DNA]</scope>
    <source>
        <strain evidence="2 3">R798</strain>
    </source>
</reference>
<dbReference type="Pfam" id="PF11604">
    <property type="entry name" value="CusF_Ec"/>
    <property type="match status" value="1"/>
</dbReference>
<evidence type="ECO:0000313" key="2">
    <source>
        <dbReference type="EMBL" id="MBZ2209743.1"/>
    </source>
</evidence>
<dbReference type="InterPro" id="IPR021647">
    <property type="entry name" value="CusF_Ec"/>
</dbReference>
<name>A0ABS7SUX7_9BURK</name>
<evidence type="ECO:0000313" key="3">
    <source>
        <dbReference type="Proteomes" id="UP000809349"/>
    </source>
</evidence>
<gene>
    <name evidence="2" type="ORF">I4X03_020965</name>
</gene>
<evidence type="ECO:0000256" key="1">
    <source>
        <dbReference type="SAM" id="SignalP"/>
    </source>
</evidence>
<dbReference type="EMBL" id="JAFBIL020000009">
    <property type="protein sequence ID" value="MBZ2209743.1"/>
    <property type="molecule type" value="Genomic_DNA"/>
</dbReference>
<dbReference type="Gene3D" id="2.40.50.320">
    <property type="entry name" value="Copper binding periplasmic protein CusF"/>
    <property type="match status" value="1"/>
</dbReference>
<dbReference type="Proteomes" id="UP000809349">
    <property type="component" value="Unassembled WGS sequence"/>
</dbReference>
<protein>
    <submittedName>
        <fullName evidence="2">Copper-binding protein</fullName>
    </submittedName>
</protein>
<keyword evidence="1" id="KW-0732">Signal</keyword>
<comment type="caution">
    <text evidence="2">The sequence shown here is derived from an EMBL/GenBank/DDBJ whole genome shotgun (WGS) entry which is preliminary data.</text>
</comment>
<reference evidence="2 3" key="2">
    <citation type="submission" date="2021-08" db="EMBL/GenBank/DDBJ databases">
        <title>Massilia sp. R798.</title>
        <authorList>
            <person name="Baek J.H."/>
            <person name="Jung H.S."/>
            <person name="Kim K.R."/>
            <person name="Jeon C.O."/>
        </authorList>
    </citation>
    <scope>NUCLEOTIDE SEQUENCE [LARGE SCALE GENOMIC DNA]</scope>
    <source>
        <strain evidence="2 3">R798</strain>
    </source>
</reference>
<proteinExistence type="predicted"/>
<organism evidence="2 3">
    <name type="scientific">Massilia soli</name>
    <dbReference type="NCBI Taxonomy" id="2792854"/>
    <lineage>
        <taxon>Bacteria</taxon>
        <taxon>Pseudomonadati</taxon>
        <taxon>Pseudomonadota</taxon>
        <taxon>Betaproteobacteria</taxon>
        <taxon>Burkholderiales</taxon>
        <taxon>Oxalobacteraceae</taxon>
        <taxon>Telluria group</taxon>
        <taxon>Massilia</taxon>
    </lineage>
</organism>
<feature type="signal peptide" evidence="1">
    <location>
        <begin position="1"/>
        <end position="22"/>
    </location>
</feature>
<accession>A0ABS7SUX7</accession>
<keyword evidence="3" id="KW-1185">Reference proteome</keyword>
<dbReference type="RefSeq" id="WP_223470331.1">
    <property type="nucleotide sequence ID" value="NZ_JAFBIL020000009.1"/>
</dbReference>
<feature type="chain" id="PRO_5045758097" evidence="1">
    <location>
        <begin position="23"/>
        <end position="106"/>
    </location>
</feature>
<dbReference type="InterPro" id="IPR042230">
    <property type="entry name" value="CusF_sf"/>
</dbReference>
<sequence>MKLNAFLIAAALALPLTATALAESPAASAAAPVALVAGEVKKVDKDTGKMTIKHGPLANLDMPAMTMVFRVKDPAMLDKVKAGDKIKFAAERANGAITVTQLDVAK</sequence>